<sequence>MIYFDLNVHVPQPASLASTSGQISKKAKGKQSQVAVPSSVAFSSGQITTIEARIDLLVYLGYTVLAFTQTVQKKVEQRTHINILDPLLSQLRKREGIVYLKRITIVLDEESEKGFGLTNTNASLFAPYDIIALAPTTEASFSYAVLTHTLPSNLTAHVLSIPLTLPRLPFRLKHTTVRTALRNGAVFEINYAGALGIDDLSADGPGGAAAKRNWWAAAREVARVTRGKSLIVSSGGHGEAELRAPRDVGNLMTFLDLAHNLTHDAATTIPRSLVLRIQTRKTYRAVFSEPKVVVPEGFTLVTSAPASVSATVTTTAAPLNITSPVEIASGNGKKRPRGDSTNTPPVKEDPKPSSESGGPRKKRKARQQDTS</sequence>
<reference evidence="1" key="1">
    <citation type="submission" date="2021-02" db="EMBL/GenBank/DDBJ databases">
        <authorList>
            <consortium name="DOE Joint Genome Institute"/>
            <person name="Ahrendt S."/>
            <person name="Looney B.P."/>
            <person name="Miyauchi S."/>
            <person name="Morin E."/>
            <person name="Drula E."/>
            <person name="Courty P.E."/>
            <person name="Chicoki N."/>
            <person name="Fauchery L."/>
            <person name="Kohler A."/>
            <person name="Kuo A."/>
            <person name="Labutti K."/>
            <person name="Pangilinan J."/>
            <person name="Lipzen A."/>
            <person name="Riley R."/>
            <person name="Andreopoulos W."/>
            <person name="He G."/>
            <person name="Johnson J."/>
            <person name="Barry K.W."/>
            <person name="Grigoriev I.V."/>
            <person name="Nagy L."/>
            <person name="Hibbett D."/>
            <person name="Henrissat B."/>
            <person name="Matheny P.B."/>
            <person name="Labbe J."/>
            <person name="Martin F."/>
        </authorList>
    </citation>
    <scope>NUCLEOTIDE SEQUENCE</scope>
    <source>
        <strain evidence="1">EC-137</strain>
    </source>
</reference>
<accession>A0ACB8QZ07</accession>
<evidence type="ECO:0000313" key="2">
    <source>
        <dbReference type="Proteomes" id="UP000814128"/>
    </source>
</evidence>
<dbReference type="EMBL" id="MU273465">
    <property type="protein sequence ID" value="KAI0037121.1"/>
    <property type="molecule type" value="Genomic_DNA"/>
</dbReference>
<evidence type="ECO:0000313" key="1">
    <source>
        <dbReference type="EMBL" id="KAI0037121.1"/>
    </source>
</evidence>
<keyword evidence="2" id="KW-1185">Reference proteome</keyword>
<gene>
    <name evidence="1" type="ORF">K488DRAFT_75463</name>
</gene>
<reference evidence="1" key="2">
    <citation type="journal article" date="2022" name="New Phytol.">
        <title>Evolutionary transition to the ectomycorrhizal habit in the genomes of a hyperdiverse lineage of mushroom-forming fungi.</title>
        <authorList>
            <person name="Looney B."/>
            <person name="Miyauchi S."/>
            <person name="Morin E."/>
            <person name="Drula E."/>
            <person name="Courty P.E."/>
            <person name="Kohler A."/>
            <person name="Kuo A."/>
            <person name="LaButti K."/>
            <person name="Pangilinan J."/>
            <person name="Lipzen A."/>
            <person name="Riley R."/>
            <person name="Andreopoulos W."/>
            <person name="He G."/>
            <person name="Johnson J."/>
            <person name="Nolan M."/>
            <person name="Tritt A."/>
            <person name="Barry K.W."/>
            <person name="Grigoriev I.V."/>
            <person name="Nagy L.G."/>
            <person name="Hibbett D."/>
            <person name="Henrissat B."/>
            <person name="Matheny P.B."/>
            <person name="Labbe J."/>
            <person name="Martin F.M."/>
        </authorList>
    </citation>
    <scope>NUCLEOTIDE SEQUENCE</scope>
    <source>
        <strain evidence="1">EC-137</strain>
    </source>
</reference>
<proteinExistence type="predicted"/>
<protein>
    <submittedName>
        <fullName evidence="1">PHP domain-like protein</fullName>
    </submittedName>
</protein>
<name>A0ACB8QZ07_9AGAM</name>
<comment type="caution">
    <text evidence="1">The sequence shown here is derived from an EMBL/GenBank/DDBJ whole genome shotgun (WGS) entry which is preliminary data.</text>
</comment>
<dbReference type="Proteomes" id="UP000814128">
    <property type="component" value="Unassembled WGS sequence"/>
</dbReference>
<organism evidence="1 2">
    <name type="scientific">Vararia minispora EC-137</name>
    <dbReference type="NCBI Taxonomy" id="1314806"/>
    <lineage>
        <taxon>Eukaryota</taxon>
        <taxon>Fungi</taxon>
        <taxon>Dikarya</taxon>
        <taxon>Basidiomycota</taxon>
        <taxon>Agaricomycotina</taxon>
        <taxon>Agaricomycetes</taxon>
        <taxon>Russulales</taxon>
        <taxon>Lachnocladiaceae</taxon>
        <taxon>Vararia</taxon>
    </lineage>
</organism>